<evidence type="ECO:0000259" key="2">
    <source>
        <dbReference type="Pfam" id="PF07878"/>
    </source>
</evidence>
<dbReference type="OrthoDB" id="2087538at2"/>
<evidence type="ECO:0000313" key="4">
    <source>
        <dbReference type="Proteomes" id="UP000030361"/>
    </source>
</evidence>
<proteinExistence type="predicted"/>
<dbReference type="RefSeq" id="WP_035166300.1">
    <property type="nucleotide sequence ID" value="NZ_CP018906.1"/>
</dbReference>
<protein>
    <submittedName>
        <fullName evidence="3">DNA-binding protein</fullName>
    </submittedName>
</protein>
<dbReference type="Gene3D" id="1.10.1220.10">
    <property type="entry name" value="Met repressor-like"/>
    <property type="match status" value="1"/>
</dbReference>
<keyword evidence="3" id="KW-0238">DNA-binding</keyword>
<feature type="coiled-coil region" evidence="1">
    <location>
        <begin position="11"/>
        <end position="39"/>
    </location>
</feature>
<dbReference type="InterPro" id="IPR012869">
    <property type="entry name" value="RHH_5"/>
</dbReference>
<dbReference type="InterPro" id="IPR013321">
    <property type="entry name" value="Arc_rbn_hlx_hlx"/>
</dbReference>
<dbReference type="SUPFAM" id="SSF47598">
    <property type="entry name" value="Ribbon-helix-helix"/>
    <property type="match status" value="1"/>
</dbReference>
<sequence>MGISAKKTRTTITLEKEFKEHLQQLADEENRSMNNLIETALKKYVTEHEEESKKSGN</sequence>
<dbReference type="GO" id="GO:0003677">
    <property type="term" value="F:DNA binding"/>
    <property type="evidence" value="ECO:0007669"/>
    <property type="project" value="UniProtKB-KW"/>
</dbReference>
<dbReference type="KEGG" id="lcu:PL11_003090"/>
<dbReference type="Pfam" id="PF07878">
    <property type="entry name" value="RHH_5"/>
    <property type="match status" value="1"/>
</dbReference>
<name>A0A1S6QH88_9LACO</name>
<evidence type="ECO:0000313" key="3">
    <source>
        <dbReference type="EMBL" id="AQW20972.1"/>
    </source>
</evidence>
<dbReference type="AlphaFoldDB" id="A0A1S6QH88"/>
<evidence type="ECO:0000256" key="1">
    <source>
        <dbReference type="SAM" id="Coils"/>
    </source>
</evidence>
<reference evidence="3 4" key="1">
    <citation type="journal article" date="2015" name="Genome Announc.">
        <title>Genome Sequence of Lactobacillus curieae CCTCC M 2011381T, a Novel Producer of Gamma-aminobutyric Acid.</title>
        <authorList>
            <person name="Wang Y."/>
            <person name="Wang Y."/>
            <person name="Lang C."/>
            <person name="Wei D."/>
            <person name="Xu P."/>
            <person name="Xie J."/>
        </authorList>
    </citation>
    <scope>NUCLEOTIDE SEQUENCE [LARGE SCALE GENOMIC DNA]</scope>
    <source>
        <strain evidence="3 4">CCTCC M 2011381</strain>
    </source>
</reference>
<keyword evidence="1" id="KW-0175">Coiled coil</keyword>
<gene>
    <name evidence="3" type="ORF">PL11_003090</name>
</gene>
<organism evidence="3 4">
    <name type="scientific">Lentilactobacillus curieae</name>
    <dbReference type="NCBI Taxonomy" id="1138822"/>
    <lineage>
        <taxon>Bacteria</taxon>
        <taxon>Bacillati</taxon>
        <taxon>Bacillota</taxon>
        <taxon>Bacilli</taxon>
        <taxon>Lactobacillales</taxon>
        <taxon>Lactobacillaceae</taxon>
        <taxon>Lentilactobacillus</taxon>
    </lineage>
</organism>
<accession>A0A1S6QH88</accession>
<keyword evidence="4" id="KW-1185">Reference proteome</keyword>
<dbReference type="InterPro" id="IPR010985">
    <property type="entry name" value="Ribbon_hlx_hlx"/>
</dbReference>
<feature type="domain" description="CopG-like ribbon-helix-helix" evidence="2">
    <location>
        <begin position="8"/>
        <end position="49"/>
    </location>
</feature>
<dbReference type="Proteomes" id="UP000030361">
    <property type="component" value="Chromosome"/>
</dbReference>
<dbReference type="GO" id="GO:0006355">
    <property type="term" value="P:regulation of DNA-templated transcription"/>
    <property type="evidence" value="ECO:0007669"/>
    <property type="project" value="InterPro"/>
</dbReference>
<dbReference type="EMBL" id="CP018906">
    <property type="protein sequence ID" value="AQW20972.1"/>
    <property type="molecule type" value="Genomic_DNA"/>
</dbReference>